<dbReference type="Pfam" id="PF07679">
    <property type="entry name" value="I-set"/>
    <property type="match status" value="1"/>
</dbReference>
<dbReference type="Ensembl" id="ENSNMLT00000012755.1">
    <property type="protein sequence ID" value="ENSNMLP00000011274.1"/>
    <property type="gene ID" value="ENSNMLG00000007734.1"/>
</dbReference>
<dbReference type="SUPFAM" id="SSF48726">
    <property type="entry name" value="Immunoglobulin"/>
    <property type="match status" value="1"/>
</dbReference>
<reference evidence="3" key="2">
    <citation type="submission" date="2025-09" db="UniProtKB">
        <authorList>
            <consortium name="Ensembl"/>
        </authorList>
    </citation>
    <scope>IDENTIFICATION</scope>
</reference>
<evidence type="ECO:0000313" key="4">
    <source>
        <dbReference type="Proteomes" id="UP000694523"/>
    </source>
</evidence>
<feature type="domain" description="Ig-like" evidence="2">
    <location>
        <begin position="27"/>
        <end position="106"/>
    </location>
</feature>
<dbReference type="SMART" id="SM00409">
    <property type="entry name" value="IG"/>
    <property type="match status" value="1"/>
</dbReference>
<dbReference type="PANTHER" id="PTHR14334">
    <property type="entry name" value="B-CELL ANTIGEN RECEPTOR COMPLEX-ASSOCIATED PROTEIN"/>
    <property type="match status" value="1"/>
</dbReference>
<proteinExistence type="predicted"/>
<dbReference type="GO" id="GO:0009897">
    <property type="term" value="C:external side of plasma membrane"/>
    <property type="evidence" value="ECO:0007669"/>
    <property type="project" value="TreeGrafter"/>
</dbReference>
<name>A0A8C6SW32_9GOBI</name>
<dbReference type="CDD" id="cd00099">
    <property type="entry name" value="IgV"/>
    <property type="match status" value="1"/>
</dbReference>
<dbReference type="PANTHER" id="PTHR14334:SF2">
    <property type="entry name" value="B-CELL ANTIGEN RECEPTOR COMPLEX-ASSOCIATED PROTEIN BETA CHAIN"/>
    <property type="match status" value="1"/>
</dbReference>
<accession>A0A8C6SW32</accession>
<dbReference type="InterPro" id="IPR007110">
    <property type="entry name" value="Ig-like_dom"/>
</dbReference>
<keyword evidence="4" id="KW-1185">Reference proteome</keyword>
<dbReference type="Gene3D" id="2.60.40.10">
    <property type="entry name" value="Immunoglobulins"/>
    <property type="match status" value="1"/>
</dbReference>
<dbReference type="PROSITE" id="PS50835">
    <property type="entry name" value="IG_LIKE"/>
    <property type="match status" value="1"/>
</dbReference>
<dbReference type="SMART" id="SM00408">
    <property type="entry name" value="IGc2"/>
    <property type="match status" value="1"/>
</dbReference>
<dbReference type="InterPro" id="IPR003599">
    <property type="entry name" value="Ig_sub"/>
</dbReference>
<dbReference type="GO" id="GO:0019815">
    <property type="term" value="C:B cell receptor complex"/>
    <property type="evidence" value="ECO:0007669"/>
    <property type="project" value="TreeGrafter"/>
</dbReference>
<dbReference type="InterPro" id="IPR013783">
    <property type="entry name" value="Ig-like_fold"/>
</dbReference>
<reference evidence="3" key="1">
    <citation type="submission" date="2025-08" db="UniProtKB">
        <authorList>
            <consortium name="Ensembl"/>
        </authorList>
    </citation>
    <scope>IDENTIFICATION</scope>
</reference>
<keyword evidence="1" id="KW-0393">Immunoglobulin domain</keyword>
<organism evidence="3 4">
    <name type="scientific">Neogobius melanostomus</name>
    <name type="common">round goby</name>
    <dbReference type="NCBI Taxonomy" id="47308"/>
    <lineage>
        <taxon>Eukaryota</taxon>
        <taxon>Metazoa</taxon>
        <taxon>Chordata</taxon>
        <taxon>Craniata</taxon>
        <taxon>Vertebrata</taxon>
        <taxon>Euteleostomi</taxon>
        <taxon>Actinopterygii</taxon>
        <taxon>Neopterygii</taxon>
        <taxon>Teleostei</taxon>
        <taxon>Neoteleostei</taxon>
        <taxon>Acanthomorphata</taxon>
        <taxon>Gobiaria</taxon>
        <taxon>Gobiiformes</taxon>
        <taxon>Gobioidei</taxon>
        <taxon>Gobiidae</taxon>
        <taxon>Benthophilinae</taxon>
        <taxon>Neogobiini</taxon>
        <taxon>Neogobius</taxon>
    </lineage>
</organism>
<evidence type="ECO:0000256" key="1">
    <source>
        <dbReference type="ARBA" id="ARBA00023319"/>
    </source>
</evidence>
<evidence type="ECO:0000313" key="3">
    <source>
        <dbReference type="Ensembl" id="ENSNMLP00000011274.1"/>
    </source>
</evidence>
<protein>
    <recommendedName>
        <fullName evidence="2">Ig-like domain-containing protein</fullName>
    </recommendedName>
</protein>
<dbReference type="GO" id="GO:0030183">
    <property type="term" value="P:B cell differentiation"/>
    <property type="evidence" value="ECO:0007669"/>
    <property type="project" value="TreeGrafter"/>
</dbReference>
<dbReference type="InterPro" id="IPR003598">
    <property type="entry name" value="Ig_sub2"/>
</dbReference>
<dbReference type="GO" id="GO:0050853">
    <property type="term" value="P:B cell receptor signaling pathway"/>
    <property type="evidence" value="ECO:0007669"/>
    <property type="project" value="TreeGrafter"/>
</dbReference>
<dbReference type="InterPro" id="IPR013098">
    <property type="entry name" value="Ig_I-set"/>
</dbReference>
<dbReference type="Proteomes" id="UP000694523">
    <property type="component" value="Unplaced"/>
</dbReference>
<dbReference type="AlphaFoldDB" id="A0A8C6SW32"/>
<evidence type="ECO:0000259" key="2">
    <source>
        <dbReference type="PROSITE" id="PS50835"/>
    </source>
</evidence>
<sequence>ITAVNVVLRYILQTIFLIMMNHDIHGLAVFQSPARLTVMRGETASLSCHFQVGSLTRGVKWFREESGQSIPKSSPRHVQQDKDQSSLLLITGAATTDSGTYYCEVTVVTGPEDPVRDPERGNGTELMVLGEDYQGNIQVIWVLTHETYTDLSQALIFCWSTFSFVYSIHSLWYCFKRSSVAFIFHQDLVMVECDHCAKPSPAHPKDSQ</sequence>
<dbReference type="InterPro" id="IPR036179">
    <property type="entry name" value="Ig-like_dom_sf"/>
</dbReference>